<comment type="caution">
    <text evidence="1">The sequence shown here is derived from an EMBL/GenBank/DDBJ whole genome shotgun (WGS) entry which is preliminary data.</text>
</comment>
<evidence type="ECO:0000313" key="2">
    <source>
        <dbReference type="Proteomes" id="UP000765509"/>
    </source>
</evidence>
<gene>
    <name evidence="1" type="ORF">O181_011754</name>
</gene>
<accession>A0A9Q3BV26</accession>
<dbReference type="EMBL" id="AVOT02002950">
    <property type="protein sequence ID" value="MBW0472039.1"/>
    <property type="molecule type" value="Genomic_DNA"/>
</dbReference>
<organism evidence="1 2">
    <name type="scientific">Austropuccinia psidii MF-1</name>
    <dbReference type="NCBI Taxonomy" id="1389203"/>
    <lineage>
        <taxon>Eukaryota</taxon>
        <taxon>Fungi</taxon>
        <taxon>Dikarya</taxon>
        <taxon>Basidiomycota</taxon>
        <taxon>Pucciniomycotina</taxon>
        <taxon>Pucciniomycetes</taxon>
        <taxon>Pucciniales</taxon>
        <taxon>Sphaerophragmiaceae</taxon>
        <taxon>Austropuccinia</taxon>
    </lineage>
</organism>
<dbReference type="AlphaFoldDB" id="A0A9Q3BV26"/>
<evidence type="ECO:0000313" key="1">
    <source>
        <dbReference type="EMBL" id="MBW0472039.1"/>
    </source>
</evidence>
<name>A0A9Q3BV26_9BASI</name>
<proteinExistence type="predicted"/>
<reference evidence="1" key="1">
    <citation type="submission" date="2021-03" db="EMBL/GenBank/DDBJ databases">
        <title>Draft genome sequence of rust myrtle Austropuccinia psidii MF-1, a brazilian biotype.</title>
        <authorList>
            <person name="Quecine M.C."/>
            <person name="Pachon D.M.R."/>
            <person name="Bonatelli M.L."/>
            <person name="Correr F.H."/>
            <person name="Franceschini L.M."/>
            <person name="Leite T.F."/>
            <person name="Margarido G.R.A."/>
            <person name="Almeida C.A."/>
            <person name="Ferrarezi J.A."/>
            <person name="Labate C.A."/>
        </authorList>
    </citation>
    <scope>NUCLEOTIDE SEQUENCE</scope>
    <source>
        <strain evidence="1">MF-1</strain>
    </source>
</reference>
<sequence>MWYEGILQNHFITQWKWKWGRLFQSHQETDEVKNLPDATDEDNILDENDNETSKYAQSKNNQGLSQQKFKKFKSLLKDVNSLTGITRIPSDIVSARAGKMKASKWK</sequence>
<protein>
    <submittedName>
        <fullName evidence="1">Uncharacterized protein</fullName>
    </submittedName>
</protein>
<keyword evidence="2" id="KW-1185">Reference proteome</keyword>
<dbReference type="Proteomes" id="UP000765509">
    <property type="component" value="Unassembled WGS sequence"/>
</dbReference>